<name>A0A486XP71_9GAMM</name>
<evidence type="ECO:0000313" key="1">
    <source>
        <dbReference type="EMBL" id="VHO04027.1"/>
    </source>
</evidence>
<reference evidence="1" key="1">
    <citation type="submission" date="2019-04" db="EMBL/GenBank/DDBJ databases">
        <authorList>
            <person name="Brambilla D."/>
        </authorList>
    </citation>
    <scope>NUCLEOTIDE SEQUENCE</scope>
    <source>
        <strain evidence="1">BAL1</strain>
    </source>
</reference>
<accession>A0A486XP71</accession>
<evidence type="ECO:0008006" key="2">
    <source>
        <dbReference type="Google" id="ProtNLM"/>
    </source>
</evidence>
<sequence>MNNNIPAYQLANAELSHSKQLQHTDAELARVLEDLIELLSAKGIMSFTDLPIAAQNKLLQRKNFRQNLRSLNLITDEDDTALP</sequence>
<gene>
    <name evidence="1" type="ORF">BAL341_1684</name>
</gene>
<proteinExistence type="predicted"/>
<organism evidence="1">
    <name type="scientific">Rheinheimera sp. BAL341</name>
    <dbReference type="NCBI Taxonomy" id="1708203"/>
    <lineage>
        <taxon>Bacteria</taxon>
        <taxon>Pseudomonadati</taxon>
        <taxon>Pseudomonadota</taxon>
        <taxon>Gammaproteobacteria</taxon>
        <taxon>Chromatiales</taxon>
        <taxon>Chromatiaceae</taxon>
        <taxon>Rheinheimera</taxon>
    </lineage>
</organism>
<dbReference type="EMBL" id="CAAJGR010000091">
    <property type="protein sequence ID" value="VHO04027.1"/>
    <property type="molecule type" value="Genomic_DNA"/>
</dbReference>
<protein>
    <recommendedName>
        <fullName evidence="2">Tryptophan synthase subunit beta like protein</fullName>
    </recommendedName>
</protein>
<dbReference type="AlphaFoldDB" id="A0A486XP71"/>